<sequence>MVRCYYDAQYAHQKKRTFTPHCLI</sequence>
<dbReference type="EMBL" id="GBRH01268844">
    <property type="protein sequence ID" value="JAD29051.1"/>
    <property type="molecule type" value="Transcribed_RNA"/>
</dbReference>
<protein>
    <submittedName>
        <fullName evidence="1">Uncharacterized protein</fullName>
    </submittedName>
</protein>
<organism evidence="1">
    <name type="scientific">Arundo donax</name>
    <name type="common">Giant reed</name>
    <name type="synonym">Donax arundinaceus</name>
    <dbReference type="NCBI Taxonomy" id="35708"/>
    <lineage>
        <taxon>Eukaryota</taxon>
        <taxon>Viridiplantae</taxon>
        <taxon>Streptophyta</taxon>
        <taxon>Embryophyta</taxon>
        <taxon>Tracheophyta</taxon>
        <taxon>Spermatophyta</taxon>
        <taxon>Magnoliopsida</taxon>
        <taxon>Liliopsida</taxon>
        <taxon>Poales</taxon>
        <taxon>Poaceae</taxon>
        <taxon>PACMAD clade</taxon>
        <taxon>Arundinoideae</taxon>
        <taxon>Arundineae</taxon>
        <taxon>Arundo</taxon>
    </lineage>
</organism>
<accession>A0A0A8YRL2</accession>
<reference evidence="1" key="2">
    <citation type="journal article" date="2015" name="Data Brief">
        <title>Shoot transcriptome of the giant reed, Arundo donax.</title>
        <authorList>
            <person name="Barrero R.A."/>
            <person name="Guerrero F.D."/>
            <person name="Moolhuijzen P."/>
            <person name="Goolsby J.A."/>
            <person name="Tidwell J."/>
            <person name="Bellgard S.E."/>
            <person name="Bellgard M.I."/>
        </authorList>
    </citation>
    <scope>NUCLEOTIDE SEQUENCE</scope>
    <source>
        <tissue evidence="1">Shoot tissue taken approximately 20 cm above the soil surface</tissue>
    </source>
</reference>
<reference evidence="1" key="1">
    <citation type="submission" date="2014-09" db="EMBL/GenBank/DDBJ databases">
        <authorList>
            <person name="Magalhaes I.L.F."/>
            <person name="Oliveira U."/>
            <person name="Santos F.R."/>
            <person name="Vidigal T.H.D.A."/>
            <person name="Brescovit A.D."/>
            <person name="Santos A.J."/>
        </authorList>
    </citation>
    <scope>NUCLEOTIDE SEQUENCE</scope>
    <source>
        <tissue evidence="1">Shoot tissue taken approximately 20 cm above the soil surface</tissue>
    </source>
</reference>
<evidence type="ECO:0000313" key="1">
    <source>
        <dbReference type="EMBL" id="JAD29051.1"/>
    </source>
</evidence>
<dbReference type="AlphaFoldDB" id="A0A0A8YRL2"/>
<proteinExistence type="predicted"/>
<name>A0A0A8YRL2_ARUDO</name>